<dbReference type="Gene3D" id="2.30.42.10">
    <property type="match status" value="1"/>
</dbReference>
<comment type="caution">
    <text evidence="3">The sequence shown here is derived from an EMBL/GenBank/DDBJ whole genome shotgun (WGS) entry which is preliminary data.</text>
</comment>
<dbReference type="EMBL" id="CAXAMN010008668">
    <property type="protein sequence ID" value="CAK9026143.1"/>
    <property type="molecule type" value="Genomic_DNA"/>
</dbReference>
<evidence type="ECO:0000256" key="1">
    <source>
        <dbReference type="SAM" id="MobiDB-lite"/>
    </source>
</evidence>
<feature type="domain" description="PDZ" evidence="2">
    <location>
        <begin position="607"/>
        <end position="680"/>
    </location>
</feature>
<dbReference type="InterPro" id="IPR036034">
    <property type="entry name" value="PDZ_sf"/>
</dbReference>
<dbReference type="Pfam" id="PF11017">
    <property type="entry name" value="DUF2855"/>
    <property type="match status" value="1"/>
</dbReference>
<proteinExistence type="predicted"/>
<dbReference type="SMART" id="SM00228">
    <property type="entry name" value="PDZ"/>
    <property type="match status" value="1"/>
</dbReference>
<dbReference type="InterPro" id="IPR001478">
    <property type="entry name" value="PDZ"/>
</dbReference>
<dbReference type="PROSITE" id="PS50106">
    <property type="entry name" value="PDZ"/>
    <property type="match status" value="1"/>
</dbReference>
<dbReference type="CDD" id="cd00136">
    <property type="entry name" value="PDZ_canonical"/>
    <property type="match status" value="1"/>
</dbReference>
<gene>
    <name evidence="3" type="ORF">CCMP2556_LOCUS16256</name>
</gene>
<evidence type="ECO:0000313" key="4">
    <source>
        <dbReference type="Proteomes" id="UP001642484"/>
    </source>
</evidence>
<protein>
    <recommendedName>
        <fullName evidence="2">PDZ domain-containing protein</fullName>
    </recommendedName>
</protein>
<evidence type="ECO:0000313" key="3">
    <source>
        <dbReference type="EMBL" id="CAK9026143.1"/>
    </source>
</evidence>
<dbReference type="InterPro" id="IPR021276">
    <property type="entry name" value="DUF2855"/>
</dbReference>
<dbReference type="SUPFAM" id="SSF50156">
    <property type="entry name" value="PDZ domain-like"/>
    <property type="match status" value="1"/>
</dbReference>
<name>A0ABP0KH49_9DINO</name>
<dbReference type="Proteomes" id="UP001642484">
    <property type="component" value="Unassembled WGS sequence"/>
</dbReference>
<organism evidence="3 4">
    <name type="scientific">Durusdinium trenchii</name>
    <dbReference type="NCBI Taxonomy" id="1381693"/>
    <lineage>
        <taxon>Eukaryota</taxon>
        <taxon>Sar</taxon>
        <taxon>Alveolata</taxon>
        <taxon>Dinophyceae</taxon>
        <taxon>Suessiales</taxon>
        <taxon>Symbiodiniaceae</taxon>
        <taxon>Durusdinium</taxon>
    </lineage>
</organism>
<evidence type="ECO:0000259" key="2">
    <source>
        <dbReference type="PROSITE" id="PS50106"/>
    </source>
</evidence>
<keyword evidence="4" id="KW-1185">Reference proteome</keyword>
<reference evidence="3 4" key="1">
    <citation type="submission" date="2024-02" db="EMBL/GenBank/DDBJ databases">
        <authorList>
            <person name="Chen Y."/>
            <person name="Shah S."/>
            <person name="Dougan E. K."/>
            <person name="Thang M."/>
            <person name="Chan C."/>
        </authorList>
    </citation>
    <scope>NUCLEOTIDE SEQUENCE [LARGE SCALE GENOMIC DNA]</scope>
</reference>
<feature type="region of interest" description="Disordered" evidence="1">
    <location>
        <begin position="579"/>
        <end position="602"/>
    </location>
</feature>
<accession>A0ABP0KH49</accession>
<sequence>MAEEVIFKGAPVIIKGLQKEESVRYNGQKGTVTAGPFDNGRYEVTLQGGGYKEDKVLALKPSNFQLDLDALQEYVIKKRIEKARRDIVLEDLAVLWTKGKGLSAKSLTWRREKVPDLDQGEVLLKVEKFAFSHMALGYLMKGFTRTFSAYHNFYKASEENLYRSACWGFATVMESTHDKVAVGTRLYGLLPAARYQVQTVGGTIPGKKDEPSCVELAMEGVPFNLRRFQEMEVVSDCMEPHLEDWIICTKEIYTMAYYMDEQLLVDTGMINCVIISCASAKTALALAFCLRMRDMRYVFGLTSKDHLDFARSTDLFHEVFSYDNVASLPNNHTVVYMDFKCDGELRQQITLRTEEVTKTGRNEKLKYSYQVKHINGVDGFVEMYDALYSNAAELHCNGTLWRPDSVSEQRNLVKRLNWRPAKISCKRNFDLLCKLLHQGHDLAEDLKAALIKQVTEACKEHVNQKTQEAVETLWKRGQKAILTMQQQHSDTTEQLRSQLAACAESHRNLERETVILRANLEAMMKHLTILFGVPHCEPTLDLWQFEEKDETEHEEFEDLEEPARVPVPANCVEHAEASIAGSGGTGSESAPSPTAAGHTPPEATTFSLMLRRADNVPVGLHVQGDDGLLVERILPGGAIEAWNKQCPGEVREIRVGDRIIMINGQEELEAMRHQCLTKLLLKMTVQRMAM</sequence>